<evidence type="ECO:0000256" key="1">
    <source>
        <dbReference type="ARBA" id="ARBA00004651"/>
    </source>
</evidence>
<proteinExistence type="inferred from homology"/>
<keyword evidence="3" id="KW-0813">Transport</keyword>
<dbReference type="OrthoDB" id="9784366at2"/>
<dbReference type="GO" id="GO:0005886">
    <property type="term" value="C:plasma membrane"/>
    <property type="evidence" value="ECO:0007669"/>
    <property type="project" value="UniProtKB-SubCell"/>
</dbReference>
<evidence type="ECO:0000256" key="8">
    <source>
        <dbReference type="SAM" id="Phobius"/>
    </source>
</evidence>
<comment type="subcellular location">
    <subcellularLocation>
        <location evidence="1">Cell membrane</location>
        <topology evidence="1">Multi-pass membrane protein</topology>
    </subcellularLocation>
</comment>
<dbReference type="STRING" id="83449.BON30_15030"/>
<feature type="transmembrane region" description="Helical" evidence="8">
    <location>
        <begin position="81"/>
        <end position="103"/>
    </location>
</feature>
<feature type="transmembrane region" description="Helical" evidence="8">
    <location>
        <begin position="164"/>
        <end position="189"/>
    </location>
</feature>
<dbReference type="AlphaFoldDB" id="A0A1L9BDN3"/>
<evidence type="ECO:0000256" key="3">
    <source>
        <dbReference type="ARBA" id="ARBA00022448"/>
    </source>
</evidence>
<gene>
    <name evidence="9" type="ORF">BON30_15030</name>
</gene>
<reference evidence="9 10" key="2">
    <citation type="submission" date="2016-12" db="EMBL/GenBank/DDBJ databases">
        <title>Draft Genome Sequence of Cystobacter ferrugineus Strain Cbfe23.</title>
        <authorList>
            <person name="Akbar S."/>
            <person name="Dowd S.E."/>
            <person name="Stevens D.C."/>
        </authorList>
    </citation>
    <scope>NUCLEOTIDE SEQUENCE [LARGE SCALE GENOMIC DNA]</scope>
    <source>
        <strain evidence="9 10">Cbfe23</strain>
    </source>
</reference>
<dbReference type="Pfam" id="PF01594">
    <property type="entry name" value="AI-2E_transport"/>
    <property type="match status" value="1"/>
</dbReference>
<dbReference type="PANTHER" id="PTHR21716:SF53">
    <property type="entry name" value="PERMEASE PERM-RELATED"/>
    <property type="match status" value="1"/>
</dbReference>
<comment type="similarity">
    <text evidence="2">Belongs to the autoinducer-2 exporter (AI-2E) (TC 2.A.86) family.</text>
</comment>
<evidence type="ECO:0000256" key="6">
    <source>
        <dbReference type="ARBA" id="ARBA00022989"/>
    </source>
</evidence>
<keyword evidence="4" id="KW-1003">Cell membrane</keyword>
<evidence type="ECO:0000256" key="2">
    <source>
        <dbReference type="ARBA" id="ARBA00009773"/>
    </source>
</evidence>
<organism evidence="9 10">
    <name type="scientific">Cystobacter ferrugineus</name>
    <dbReference type="NCBI Taxonomy" id="83449"/>
    <lineage>
        <taxon>Bacteria</taxon>
        <taxon>Pseudomonadati</taxon>
        <taxon>Myxococcota</taxon>
        <taxon>Myxococcia</taxon>
        <taxon>Myxococcales</taxon>
        <taxon>Cystobacterineae</taxon>
        <taxon>Archangiaceae</taxon>
        <taxon>Cystobacter</taxon>
    </lineage>
</organism>
<keyword evidence="7 8" id="KW-0472">Membrane</keyword>
<dbReference type="PANTHER" id="PTHR21716">
    <property type="entry name" value="TRANSMEMBRANE PROTEIN"/>
    <property type="match status" value="1"/>
</dbReference>
<feature type="transmembrane region" description="Helical" evidence="8">
    <location>
        <begin position="48"/>
        <end position="69"/>
    </location>
</feature>
<dbReference type="InterPro" id="IPR002549">
    <property type="entry name" value="AI-2E-like"/>
</dbReference>
<dbReference type="EMBL" id="MPIN01000003">
    <property type="protein sequence ID" value="OJH40343.1"/>
    <property type="molecule type" value="Genomic_DNA"/>
</dbReference>
<name>A0A1L9BDN3_9BACT</name>
<feature type="transmembrane region" description="Helical" evidence="8">
    <location>
        <begin position="210"/>
        <end position="232"/>
    </location>
</feature>
<comment type="caution">
    <text evidence="9">The sequence shown here is derived from an EMBL/GenBank/DDBJ whole genome shotgun (WGS) entry which is preliminary data.</text>
</comment>
<accession>A0A1L9BDN3</accession>
<protein>
    <submittedName>
        <fullName evidence="9">AI-2E family transporter</fullName>
    </submittedName>
</protein>
<evidence type="ECO:0000256" key="4">
    <source>
        <dbReference type="ARBA" id="ARBA00022475"/>
    </source>
</evidence>
<evidence type="ECO:0000256" key="7">
    <source>
        <dbReference type="ARBA" id="ARBA00023136"/>
    </source>
</evidence>
<reference evidence="10" key="1">
    <citation type="submission" date="2016-11" db="EMBL/GenBank/DDBJ databases">
        <authorList>
            <person name="Shukria A."/>
            <person name="Stevens D.C."/>
        </authorList>
    </citation>
    <scope>NUCLEOTIDE SEQUENCE [LARGE SCALE GENOMIC DNA]</scope>
    <source>
        <strain evidence="10">Cbfe23</strain>
    </source>
</reference>
<keyword evidence="5 8" id="KW-0812">Transmembrane</keyword>
<evidence type="ECO:0000313" key="9">
    <source>
        <dbReference type="EMBL" id="OJH40343.1"/>
    </source>
</evidence>
<keyword evidence="10" id="KW-1185">Reference proteome</keyword>
<dbReference type="Proteomes" id="UP000182229">
    <property type="component" value="Unassembled WGS sequence"/>
</dbReference>
<evidence type="ECO:0000256" key="5">
    <source>
        <dbReference type="ARBA" id="ARBA00022692"/>
    </source>
</evidence>
<sequence>MAHVADADIDSSVGQPSQVTLKTAFTVCFAVLAVAVFAVLIVKTEAALILTGLAALFAMALDHLVSLLVQRARFRRSSAISVVLAAVLIVLTALALIVVPAAITQGEALAREAPELIEKVRTSRFFQLVDQRFNVLEQLQRKDQNPAELASGALPPLLDAVTGAFSLVGAIITVVFLMVFMLIFGPGLVQRVLAQALPERRPRYERVLDKMYSATGGYLSGLTLICSINALLTSTCLALLGMPFFLPLGIASGFSSLVPYAGPIVAGGFVTLLTLATAGVWKALLVFVYFVLYGVTEGNVLAPLVFRRTVHVNPLLTLFAVVFFGELAGIIGAVMAVPLMATAQIILRELLLIRREKLGDRVPVP</sequence>
<evidence type="ECO:0000313" key="10">
    <source>
        <dbReference type="Proteomes" id="UP000182229"/>
    </source>
</evidence>
<feature type="transmembrane region" description="Helical" evidence="8">
    <location>
        <begin position="269"/>
        <end position="295"/>
    </location>
</feature>
<feature type="transmembrane region" description="Helical" evidence="8">
    <location>
        <begin position="315"/>
        <end position="347"/>
    </location>
</feature>
<feature type="transmembrane region" description="Helical" evidence="8">
    <location>
        <begin position="24"/>
        <end position="42"/>
    </location>
</feature>
<keyword evidence="6 8" id="KW-1133">Transmembrane helix</keyword>